<evidence type="ECO:0000256" key="2">
    <source>
        <dbReference type="ARBA" id="ARBA00023157"/>
    </source>
</evidence>
<keyword evidence="1" id="KW-0732">Signal</keyword>
<sequence length="287" mass="32171">MRRASWICWQRADQQLRRFPFMSGWTCSGMEVPGDFPVRRPHRGHRRDELALCGRHVGRRLCGQMNPIIDPNTRSGVEQFVHLPELPPPSLSLTPDNRQMFSGECFTLQCLTSQTNSSGWKLVHFSPDLKAGTSNLTVHYSPPGGSMSPYKSEAFVFTAASGTSGVYWWEGARGRSKAVNITVSYGDIILKTQASPEFTGDDVTLCCQYQSGKHKQTSFFKNRALIDSNSSSGSDRVIKMTLKNVTQEDEGFYRCASHDRQLQSSESWLSVRPDRGQLNIITLLSVL</sequence>
<evidence type="ECO:0000256" key="1">
    <source>
        <dbReference type="ARBA" id="ARBA00022729"/>
    </source>
</evidence>
<evidence type="ECO:0000313" key="5">
    <source>
        <dbReference type="Proteomes" id="UP001153269"/>
    </source>
</evidence>
<proteinExistence type="predicted"/>
<feature type="domain" description="Ig-like" evidence="3">
    <location>
        <begin position="89"/>
        <end position="270"/>
    </location>
</feature>
<dbReference type="InterPro" id="IPR050488">
    <property type="entry name" value="Ig_Fc_receptor"/>
</dbReference>
<dbReference type="InterPro" id="IPR003599">
    <property type="entry name" value="Ig_sub"/>
</dbReference>
<dbReference type="Proteomes" id="UP001153269">
    <property type="component" value="Unassembled WGS sequence"/>
</dbReference>
<dbReference type="AlphaFoldDB" id="A0A9N7VSL8"/>
<name>A0A9N7VSL8_PLEPL</name>
<dbReference type="SUPFAM" id="SSF48726">
    <property type="entry name" value="Immunoglobulin"/>
    <property type="match status" value="1"/>
</dbReference>
<reference evidence="4" key="1">
    <citation type="submission" date="2020-03" db="EMBL/GenBank/DDBJ databases">
        <authorList>
            <person name="Weist P."/>
        </authorList>
    </citation>
    <scope>NUCLEOTIDE SEQUENCE</scope>
</reference>
<evidence type="ECO:0000313" key="4">
    <source>
        <dbReference type="EMBL" id="CAB1454523.1"/>
    </source>
</evidence>
<dbReference type="PROSITE" id="PS50835">
    <property type="entry name" value="IG_LIKE"/>
    <property type="match status" value="1"/>
</dbReference>
<dbReference type="SMART" id="SM00409">
    <property type="entry name" value="IG"/>
    <property type="match status" value="1"/>
</dbReference>
<dbReference type="Gene3D" id="2.60.40.10">
    <property type="entry name" value="Immunoglobulins"/>
    <property type="match status" value="2"/>
</dbReference>
<dbReference type="PANTHER" id="PTHR11481">
    <property type="entry name" value="IMMUNOGLOBULIN FC RECEPTOR"/>
    <property type="match status" value="1"/>
</dbReference>
<dbReference type="InterPro" id="IPR007110">
    <property type="entry name" value="Ig-like_dom"/>
</dbReference>
<dbReference type="GO" id="GO:0006955">
    <property type="term" value="P:immune response"/>
    <property type="evidence" value="ECO:0007669"/>
    <property type="project" value="TreeGrafter"/>
</dbReference>
<evidence type="ECO:0000259" key="3">
    <source>
        <dbReference type="PROSITE" id="PS50835"/>
    </source>
</evidence>
<dbReference type="EMBL" id="CADEAL010004215">
    <property type="protein sequence ID" value="CAB1454523.1"/>
    <property type="molecule type" value="Genomic_DNA"/>
</dbReference>
<dbReference type="InterPro" id="IPR013783">
    <property type="entry name" value="Ig-like_fold"/>
</dbReference>
<dbReference type="GO" id="GO:0009897">
    <property type="term" value="C:external side of plasma membrane"/>
    <property type="evidence" value="ECO:0007669"/>
    <property type="project" value="TreeGrafter"/>
</dbReference>
<comment type="caution">
    <text evidence="4">The sequence shown here is derived from an EMBL/GenBank/DDBJ whole genome shotgun (WGS) entry which is preliminary data.</text>
</comment>
<dbReference type="GO" id="GO:0004888">
    <property type="term" value="F:transmembrane signaling receptor activity"/>
    <property type="evidence" value="ECO:0007669"/>
    <property type="project" value="TreeGrafter"/>
</dbReference>
<keyword evidence="5" id="KW-1185">Reference proteome</keyword>
<dbReference type="Pfam" id="PF13927">
    <property type="entry name" value="Ig_3"/>
    <property type="match status" value="1"/>
</dbReference>
<dbReference type="InterPro" id="IPR036179">
    <property type="entry name" value="Ig-like_dom_sf"/>
</dbReference>
<protein>
    <recommendedName>
        <fullName evidence="3">Ig-like domain-containing protein</fullName>
    </recommendedName>
</protein>
<keyword evidence="2" id="KW-1015">Disulfide bond</keyword>
<dbReference type="PANTHER" id="PTHR11481:SF64">
    <property type="entry name" value="FC RECEPTOR-LIKE PROTEIN 4"/>
    <property type="match status" value="1"/>
</dbReference>
<gene>
    <name evidence="4" type="ORF">PLEPLA_LOCUS42289</name>
</gene>
<accession>A0A9N7VSL8</accession>
<dbReference type="GO" id="GO:0007166">
    <property type="term" value="P:cell surface receptor signaling pathway"/>
    <property type="evidence" value="ECO:0007669"/>
    <property type="project" value="TreeGrafter"/>
</dbReference>
<organism evidence="4 5">
    <name type="scientific">Pleuronectes platessa</name>
    <name type="common">European plaice</name>
    <dbReference type="NCBI Taxonomy" id="8262"/>
    <lineage>
        <taxon>Eukaryota</taxon>
        <taxon>Metazoa</taxon>
        <taxon>Chordata</taxon>
        <taxon>Craniata</taxon>
        <taxon>Vertebrata</taxon>
        <taxon>Euteleostomi</taxon>
        <taxon>Actinopterygii</taxon>
        <taxon>Neopterygii</taxon>
        <taxon>Teleostei</taxon>
        <taxon>Neoteleostei</taxon>
        <taxon>Acanthomorphata</taxon>
        <taxon>Carangaria</taxon>
        <taxon>Pleuronectiformes</taxon>
        <taxon>Pleuronectoidei</taxon>
        <taxon>Pleuronectidae</taxon>
        <taxon>Pleuronectes</taxon>
    </lineage>
</organism>